<evidence type="ECO:0000256" key="1">
    <source>
        <dbReference type="SAM" id="Phobius"/>
    </source>
</evidence>
<feature type="transmembrane region" description="Helical" evidence="1">
    <location>
        <begin position="59"/>
        <end position="79"/>
    </location>
</feature>
<accession>A0AAD8LID8</accession>
<keyword evidence="3" id="KW-1185">Reference proteome</keyword>
<reference evidence="2" key="1">
    <citation type="journal article" date="2023" name="bioRxiv">
        <title>Improved chromosome-level genome assembly for marigold (Tagetes erecta).</title>
        <authorList>
            <person name="Jiang F."/>
            <person name="Yuan L."/>
            <person name="Wang S."/>
            <person name="Wang H."/>
            <person name="Xu D."/>
            <person name="Wang A."/>
            <person name="Fan W."/>
        </authorList>
    </citation>
    <scope>NUCLEOTIDE SEQUENCE</scope>
    <source>
        <strain evidence="2">WSJ</strain>
        <tissue evidence="2">Leaf</tissue>
    </source>
</reference>
<dbReference type="Proteomes" id="UP001229421">
    <property type="component" value="Unassembled WGS sequence"/>
</dbReference>
<comment type="caution">
    <text evidence="2">The sequence shown here is derived from an EMBL/GenBank/DDBJ whole genome shotgun (WGS) entry which is preliminary data.</text>
</comment>
<evidence type="ECO:0000313" key="2">
    <source>
        <dbReference type="EMBL" id="KAK1440063.1"/>
    </source>
</evidence>
<keyword evidence="1" id="KW-0472">Membrane</keyword>
<dbReference type="AlphaFoldDB" id="A0AAD8LID8"/>
<organism evidence="2 3">
    <name type="scientific">Tagetes erecta</name>
    <name type="common">African marigold</name>
    <dbReference type="NCBI Taxonomy" id="13708"/>
    <lineage>
        <taxon>Eukaryota</taxon>
        <taxon>Viridiplantae</taxon>
        <taxon>Streptophyta</taxon>
        <taxon>Embryophyta</taxon>
        <taxon>Tracheophyta</taxon>
        <taxon>Spermatophyta</taxon>
        <taxon>Magnoliopsida</taxon>
        <taxon>eudicotyledons</taxon>
        <taxon>Gunneridae</taxon>
        <taxon>Pentapetalae</taxon>
        <taxon>asterids</taxon>
        <taxon>campanulids</taxon>
        <taxon>Asterales</taxon>
        <taxon>Asteraceae</taxon>
        <taxon>Asteroideae</taxon>
        <taxon>Heliantheae alliance</taxon>
        <taxon>Tageteae</taxon>
        <taxon>Tagetes</taxon>
    </lineage>
</organism>
<name>A0AAD8LID8_TARER</name>
<gene>
    <name evidence="2" type="ORF">QVD17_05888</name>
</gene>
<keyword evidence="1" id="KW-0812">Transmembrane</keyword>
<keyword evidence="1" id="KW-1133">Transmembrane helix</keyword>
<dbReference type="EMBL" id="JAUHHV010000001">
    <property type="protein sequence ID" value="KAK1440063.1"/>
    <property type="molecule type" value="Genomic_DNA"/>
</dbReference>
<sequence>MERNSDLMEINSDLTYLNHTEGARHEVVLCSANASFWRRSSLMRMRTKSRSMDPPETDMCSLGEGFLCFHFIVMIWGVYYQISNPQSLPSIFDNP</sequence>
<proteinExistence type="predicted"/>
<protein>
    <submittedName>
        <fullName evidence="2">Uncharacterized protein</fullName>
    </submittedName>
</protein>
<evidence type="ECO:0000313" key="3">
    <source>
        <dbReference type="Proteomes" id="UP001229421"/>
    </source>
</evidence>